<sequence length="197" mass="21609">MDTIKNLFKDSDKEKSSHKSEIHSSTEVKSNVSANQTQIAESGVRCEFAADNLTQEAERLKQEACRTLESSEATAKAAQKAQAKVERAAARANMVTNEALRQEVEGQRTLVQAGQKLMEAGAKLQEEAGQTHTAQEAELSYVQKGAVQQNTTVEVPKVPASEMHVLQNRVVGECRPVVDTQVRSEHIEAHTRMAPTQ</sequence>
<reference evidence="4" key="1">
    <citation type="submission" date="2022-11" db="UniProtKB">
        <authorList>
            <consortium name="WormBaseParasite"/>
        </authorList>
    </citation>
    <scope>IDENTIFICATION</scope>
</reference>
<dbReference type="WBParaSite" id="ACRNAN_scaffold21120.g17880.t1">
    <property type="protein sequence ID" value="ACRNAN_scaffold21120.g17880.t1"/>
    <property type="gene ID" value="ACRNAN_scaffold21120.g17880"/>
</dbReference>
<feature type="region of interest" description="Disordered" evidence="2">
    <location>
        <begin position="1"/>
        <end position="34"/>
    </location>
</feature>
<evidence type="ECO:0000313" key="3">
    <source>
        <dbReference type="Proteomes" id="UP000887540"/>
    </source>
</evidence>
<proteinExistence type="predicted"/>
<evidence type="ECO:0000313" key="4">
    <source>
        <dbReference type="WBParaSite" id="ACRNAN_scaffold21120.g17880.t1"/>
    </source>
</evidence>
<name>A0A914DA51_9BILA</name>
<organism evidence="3 4">
    <name type="scientific">Acrobeloides nanus</name>
    <dbReference type="NCBI Taxonomy" id="290746"/>
    <lineage>
        <taxon>Eukaryota</taxon>
        <taxon>Metazoa</taxon>
        <taxon>Ecdysozoa</taxon>
        <taxon>Nematoda</taxon>
        <taxon>Chromadorea</taxon>
        <taxon>Rhabditida</taxon>
        <taxon>Tylenchina</taxon>
        <taxon>Cephalobomorpha</taxon>
        <taxon>Cephaloboidea</taxon>
        <taxon>Cephalobidae</taxon>
        <taxon>Acrobeloides</taxon>
    </lineage>
</organism>
<dbReference type="Proteomes" id="UP000887540">
    <property type="component" value="Unplaced"/>
</dbReference>
<keyword evidence="1" id="KW-0175">Coiled coil</keyword>
<evidence type="ECO:0000256" key="2">
    <source>
        <dbReference type="SAM" id="MobiDB-lite"/>
    </source>
</evidence>
<feature type="compositionally biased region" description="Basic and acidic residues" evidence="2">
    <location>
        <begin position="7"/>
        <end position="26"/>
    </location>
</feature>
<protein>
    <submittedName>
        <fullName evidence="4">Uncharacterized protein</fullName>
    </submittedName>
</protein>
<dbReference type="AlphaFoldDB" id="A0A914DA51"/>
<accession>A0A914DA51</accession>
<evidence type="ECO:0000256" key="1">
    <source>
        <dbReference type="SAM" id="Coils"/>
    </source>
</evidence>
<keyword evidence="3" id="KW-1185">Reference proteome</keyword>
<feature type="coiled-coil region" evidence="1">
    <location>
        <begin position="68"/>
        <end position="98"/>
    </location>
</feature>